<dbReference type="InterPro" id="IPR027396">
    <property type="entry name" value="DsrEFH-like"/>
</dbReference>
<name>A0A1I3N9C0_9ACTN</name>
<dbReference type="PROSITE" id="PS51257">
    <property type="entry name" value="PROKAR_LIPOPROTEIN"/>
    <property type="match status" value="1"/>
</dbReference>
<organism evidence="1 2">
    <name type="scientific">Nocardioides psychrotolerans</name>
    <dbReference type="NCBI Taxonomy" id="1005945"/>
    <lineage>
        <taxon>Bacteria</taxon>
        <taxon>Bacillati</taxon>
        <taxon>Actinomycetota</taxon>
        <taxon>Actinomycetes</taxon>
        <taxon>Propionibacteriales</taxon>
        <taxon>Nocardioidaceae</taxon>
        <taxon>Nocardioides</taxon>
    </lineage>
</organism>
<dbReference type="Gene3D" id="3.40.1260.10">
    <property type="entry name" value="DsrEFH-like"/>
    <property type="match status" value="1"/>
</dbReference>
<keyword evidence="2" id="KW-1185">Reference proteome</keyword>
<sequence>MSRSPARKLVVKVTCGTDDPERANQAFTVAAAACASGVAVSLWLTGEAVFLGVPGAPSLGLEHATPVADLLAVVLAAEAGEVTACSQCVVRRGLGQADLLPGVRVAGAAVFAEEILMPDVQAIVY</sequence>
<proteinExistence type="predicted"/>
<gene>
    <name evidence="1" type="ORF">SAMN05216561_11758</name>
</gene>
<dbReference type="OrthoDB" id="3476440at2"/>
<dbReference type="AlphaFoldDB" id="A0A1I3N9C0"/>
<evidence type="ECO:0000313" key="2">
    <source>
        <dbReference type="Proteomes" id="UP000198649"/>
    </source>
</evidence>
<reference evidence="1 2" key="1">
    <citation type="submission" date="2016-10" db="EMBL/GenBank/DDBJ databases">
        <authorList>
            <person name="de Groot N.N."/>
        </authorList>
    </citation>
    <scope>NUCLEOTIDE SEQUENCE [LARGE SCALE GENOMIC DNA]</scope>
    <source>
        <strain evidence="1 2">CGMCC 1.11156</strain>
    </source>
</reference>
<dbReference type="STRING" id="1005945.SAMN05216561_11758"/>
<dbReference type="SUPFAM" id="SSF75169">
    <property type="entry name" value="DsrEFH-like"/>
    <property type="match status" value="1"/>
</dbReference>
<dbReference type="RefSeq" id="WP_091116226.1">
    <property type="nucleotide sequence ID" value="NZ_BKAF01000029.1"/>
</dbReference>
<dbReference type="InterPro" id="IPR003787">
    <property type="entry name" value="Sulphur_relay_DsrE/F-like"/>
</dbReference>
<evidence type="ECO:0000313" key="1">
    <source>
        <dbReference type="EMBL" id="SFJ05809.1"/>
    </source>
</evidence>
<accession>A0A1I3N9C0</accession>
<dbReference type="Pfam" id="PF02635">
    <property type="entry name" value="DsrE"/>
    <property type="match status" value="1"/>
</dbReference>
<dbReference type="EMBL" id="FOQG01000017">
    <property type="protein sequence ID" value="SFJ05809.1"/>
    <property type="molecule type" value="Genomic_DNA"/>
</dbReference>
<protein>
    <submittedName>
        <fullName evidence="1">Predicted peroxiredoxin</fullName>
    </submittedName>
</protein>
<dbReference type="Proteomes" id="UP000198649">
    <property type="component" value="Unassembled WGS sequence"/>
</dbReference>